<dbReference type="RefSeq" id="YP_009483020.1">
    <property type="nucleotide sequence ID" value="NC_037667.1"/>
</dbReference>
<dbReference type="EMBL" id="MG011689">
    <property type="protein sequence ID" value="AVK74751.1"/>
    <property type="molecule type" value="Genomic_DNA"/>
</dbReference>
<name>A0A2U7U8I2_9VIRU</name>
<dbReference type="PROSITE" id="PS50097">
    <property type="entry name" value="BTB"/>
    <property type="match status" value="1"/>
</dbReference>
<evidence type="ECO:0000259" key="1">
    <source>
        <dbReference type="PROSITE" id="PS50097"/>
    </source>
</evidence>
<dbReference type="CDD" id="cd18186">
    <property type="entry name" value="BTB_POZ_ZBTB_KLHL-like"/>
    <property type="match status" value="1"/>
</dbReference>
<organism evidence="2">
    <name type="scientific">Pandoravirus quercus</name>
    <dbReference type="NCBI Taxonomy" id="2107709"/>
    <lineage>
        <taxon>Viruses</taxon>
        <taxon>Pandoravirus</taxon>
    </lineage>
</organism>
<dbReference type="InterPro" id="IPR000210">
    <property type="entry name" value="BTB/POZ_dom"/>
</dbReference>
<dbReference type="KEGG" id="vg:36843892"/>
<feature type="domain" description="BTB" evidence="1">
    <location>
        <begin position="33"/>
        <end position="113"/>
    </location>
</feature>
<accession>A0A2U7U8I2</accession>
<dbReference type="Proteomes" id="UP000248852">
    <property type="component" value="Segment"/>
</dbReference>
<reference evidence="2" key="1">
    <citation type="journal article" date="2018" name="Nat. Commun.">
        <title>Diversity and evolution of the emerging Pandoraviridae family.</title>
        <authorList>
            <person name="Legendre M."/>
            <person name="Fabre E."/>
            <person name="Poirot O."/>
            <person name="Jeudy S."/>
            <person name="Lartigue A."/>
            <person name="Alempic J.M."/>
            <person name="Beucher L."/>
            <person name="Philippe N."/>
            <person name="Bertaux L."/>
            <person name="Christo-Foroux E."/>
            <person name="Labadie K."/>
            <person name="Coute Y."/>
            <person name="Abergel C."/>
            <person name="Claverie J.M."/>
        </authorList>
    </citation>
    <scope>NUCLEOTIDE SEQUENCE [LARGE SCALE GENOMIC DNA]</scope>
    <source>
        <strain evidence="2">Quercus</strain>
    </source>
</reference>
<evidence type="ECO:0000313" key="2">
    <source>
        <dbReference type="EMBL" id="AVK74751.1"/>
    </source>
</evidence>
<sequence length="409" mass="44420">MSDDDSGDDFADDYTGGWPRRGTTIASLRRVHCDCAIELRPSEAAVQDATTRIEAHRAVLAGATYFAALFEHADPDRVEQKSPDGKRILCAVYTVDVPFSANSLAFLIDCLYTPHCLDGIGNCEDPVDVVQASLFVGMPNYCTAGLIEAALVRIFKCVAKTRDADSVVQLGAFVRHLLGSDITHDLKIALVERTLGILAQTDREAIAAEHADLIPATHYRPEAVVGTLVTDESGCRWRTLRIAVDNLGATNDAATIAWQGLVFAVGMHFPDYDNDPSLTAEVSCAPEGETLGAWPWAKKMPDGVVDVESRAVRIKVQAYHPTRGRSTAKTCGAWGTYKRPSQQDTVVERVLPKGASLAPFAFDRGPGSSVSRARRATRSAHLAKYESGTYAMRRLVACEVEIQVEETHS</sequence>
<proteinExistence type="predicted"/>
<dbReference type="GeneID" id="36843892"/>
<gene>
    <name evidence="2" type="ORF">pqer_cds_329</name>
</gene>
<protein>
    <submittedName>
        <fullName evidence="2">BTB domain containing protein</fullName>
    </submittedName>
</protein>